<dbReference type="Pfam" id="PF01557">
    <property type="entry name" value="FAA_hydrolase"/>
    <property type="match status" value="1"/>
</dbReference>
<evidence type="ECO:0000256" key="1">
    <source>
        <dbReference type="ARBA" id="ARBA00022723"/>
    </source>
</evidence>
<dbReference type="OrthoDB" id="5197601at2"/>
<dbReference type="RefSeq" id="WP_113288688.1">
    <property type="nucleotide sequence ID" value="NZ_QNTQ01000006.1"/>
</dbReference>
<dbReference type="InterPro" id="IPR036663">
    <property type="entry name" value="Fumarylacetoacetase_C_sf"/>
</dbReference>
<dbReference type="GO" id="GO:0046872">
    <property type="term" value="F:metal ion binding"/>
    <property type="evidence" value="ECO:0007669"/>
    <property type="project" value="UniProtKB-KW"/>
</dbReference>
<reference evidence="3 4" key="1">
    <citation type="submission" date="2018-07" db="EMBL/GenBank/DDBJ databases">
        <title>Rhodosalinus sp. strain E84T genomic sequence and assembly.</title>
        <authorList>
            <person name="Liu Z.-W."/>
            <person name="Lu D.-C."/>
        </authorList>
    </citation>
    <scope>NUCLEOTIDE SEQUENCE [LARGE SCALE GENOMIC DNA]</scope>
    <source>
        <strain evidence="3 4">E84</strain>
    </source>
</reference>
<dbReference type="PANTHER" id="PTHR11820:SF90">
    <property type="entry name" value="FLUTATHIONE S-TRANSFERASE"/>
    <property type="match status" value="1"/>
</dbReference>
<protein>
    <submittedName>
        <fullName evidence="3">FAA hydrolase family protein</fullName>
    </submittedName>
</protein>
<gene>
    <name evidence="3" type="ORF">DRV85_06710</name>
</gene>
<comment type="caution">
    <text evidence="3">The sequence shown here is derived from an EMBL/GenBank/DDBJ whole genome shotgun (WGS) entry which is preliminary data.</text>
</comment>
<name>A0A365U8Y6_9RHOB</name>
<dbReference type="GO" id="GO:0018773">
    <property type="term" value="F:acetylpyruvate hydrolase activity"/>
    <property type="evidence" value="ECO:0007669"/>
    <property type="project" value="TreeGrafter"/>
</dbReference>
<evidence type="ECO:0000313" key="4">
    <source>
        <dbReference type="Proteomes" id="UP000253370"/>
    </source>
</evidence>
<evidence type="ECO:0000313" key="3">
    <source>
        <dbReference type="EMBL" id="RBI85429.1"/>
    </source>
</evidence>
<keyword evidence="4" id="KW-1185">Reference proteome</keyword>
<dbReference type="EMBL" id="QNTQ01000006">
    <property type="protein sequence ID" value="RBI85429.1"/>
    <property type="molecule type" value="Genomic_DNA"/>
</dbReference>
<dbReference type="AlphaFoldDB" id="A0A365U8Y6"/>
<keyword evidence="1" id="KW-0479">Metal-binding</keyword>
<proteinExistence type="predicted"/>
<dbReference type="InterPro" id="IPR011234">
    <property type="entry name" value="Fumarylacetoacetase-like_C"/>
</dbReference>
<dbReference type="Gene3D" id="3.90.850.10">
    <property type="entry name" value="Fumarylacetoacetase-like, C-terminal domain"/>
    <property type="match status" value="1"/>
</dbReference>
<dbReference type="PANTHER" id="PTHR11820">
    <property type="entry name" value="ACYLPYRUVASE"/>
    <property type="match status" value="1"/>
</dbReference>
<feature type="domain" description="Fumarylacetoacetase-like C-terminal" evidence="2">
    <location>
        <begin position="28"/>
        <end position="227"/>
    </location>
</feature>
<evidence type="ECO:0000259" key="2">
    <source>
        <dbReference type="Pfam" id="PF01557"/>
    </source>
</evidence>
<dbReference type="Proteomes" id="UP000253370">
    <property type="component" value="Unassembled WGS sequence"/>
</dbReference>
<organism evidence="3 4">
    <name type="scientific">Rhodosalinus halophilus</name>
    <dbReference type="NCBI Taxonomy" id="2259333"/>
    <lineage>
        <taxon>Bacteria</taxon>
        <taxon>Pseudomonadati</taxon>
        <taxon>Pseudomonadota</taxon>
        <taxon>Alphaproteobacteria</taxon>
        <taxon>Rhodobacterales</taxon>
        <taxon>Paracoccaceae</taxon>
        <taxon>Rhodosalinus</taxon>
    </lineage>
</organism>
<sequence>MADFIFEPPAVPGIPVQGERGLYPVGRIFCVGRNYAAHAAEMGVEVDREAPFYFTKSPSAYLASGSTLPYPPGTANFHYEMELALAIGAEAFRVSAEAAQGAIYAYGCALDMTRRDLQLKAREKQRPWDLGKDVEGSAVFAEMTKAAEVAPLGPQRIHLEVNEEVKQDATLDQLIHSVPEIVADLSKFYHLRPGDLILTGTPAGVGPVEPGDRITGGIEGLAPIELTIGDPE</sequence>
<accession>A0A365U8Y6</accession>
<keyword evidence="3" id="KW-0378">Hydrolase</keyword>
<dbReference type="SUPFAM" id="SSF56529">
    <property type="entry name" value="FAH"/>
    <property type="match status" value="1"/>
</dbReference>